<sequence length="73" mass="7804">MANGYSRFVAPGNKTAAERGKFAVDSVQALTAARVARCGLKSEDAKATDQNLIRRGSGVIENDAINPSEQRPR</sequence>
<reference evidence="1 2" key="1">
    <citation type="submission" date="2017-06" db="EMBL/GenBank/DDBJ databases">
        <title>Description of Rhodopirellula bahusiensis sp. nov.</title>
        <authorList>
            <person name="Kizina J."/>
            <person name="Harder J."/>
        </authorList>
    </citation>
    <scope>NUCLEOTIDE SEQUENCE [LARGE SCALE GENOMIC DNA]</scope>
    <source>
        <strain evidence="1 2">SWK21</strain>
    </source>
</reference>
<evidence type="ECO:0000313" key="1">
    <source>
        <dbReference type="EMBL" id="PHQ35608.1"/>
    </source>
</evidence>
<protein>
    <submittedName>
        <fullName evidence="1">Uncharacterized protein</fullName>
    </submittedName>
</protein>
<organism evidence="1 2">
    <name type="scientific">Rhodopirellula bahusiensis</name>
    <dbReference type="NCBI Taxonomy" id="2014065"/>
    <lineage>
        <taxon>Bacteria</taxon>
        <taxon>Pseudomonadati</taxon>
        <taxon>Planctomycetota</taxon>
        <taxon>Planctomycetia</taxon>
        <taxon>Pirellulales</taxon>
        <taxon>Pirellulaceae</taxon>
        <taxon>Rhodopirellula</taxon>
    </lineage>
</organism>
<accession>A0A2G1W9A9</accession>
<comment type="caution">
    <text evidence="1">The sequence shown here is derived from an EMBL/GenBank/DDBJ whole genome shotgun (WGS) entry which is preliminary data.</text>
</comment>
<proteinExistence type="predicted"/>
<dbReference type="Proteomes" id="UP000225740">
    <property type="component" value="Unassembled WGS sequence"/>
</dbReference>
<gene>
    <name evidence="1" type="ORF">CEE69_08240</name>
</gene>
<dbReference type="AlphaFoldDB" id="A0A2G1W9A9"/>
<evidence type="ECO:0000313" key="2">
    <source>
        <dbReference type="Proteomes" id="UP000225740"/>
    </source>
</evidence>
<name>A0A2G1W9A9_9BACT</name>
<dbReference type="EMBL" id="NIZW01000006">
    <property type="protein sequence ID" value="PHQ35608.1"/>
    <property type="molecule type" value="Genomic_DNA"/>
</dbReference>
<keyword evidence="2" id="KW-1185">Reference proteome</keyword>